<accession>A0A0F3IKT2</accession>
<evidence type="ECO:0000313" key="9">
    <source>
        <dbReference type="Proteomes" id="UP000033684"/>
    </source>
</evidence>
<reference evidence="9" key="1">
    <citation type="submission" date="2015-03" db="EMBL/GenBank/DDBJ databases">
        <title>Draft genome sequence of a novel methanotroph (Sn10-6) isolated from flooded ricefield rhizosphere in India.</title>
        <authorList>
            <person name="Pandit P.S."/>
            <person name="Pore S.D."/>
            <person name="Arora P."/>
            <person name="Kapse N.G."/>
            <person name="Dhakephalkar P.K."/>
            <person name="Rahalkar M.C."/>
        </authorList>
    </citation>
    <scope>NUCLEOTIDE SEQUENCE [LARGE SCALE GENOMIC DNA]</scope>
    <source>
        <strain evidence="9">Sn10-6</strain>
    </source>
</reference>
<dbReference type="GO" id="GO:0032259">
    <property type="term" value="P:methylation"/>
    <property type="evidence" value="ECO:0007669"/>
    <property type="project" value="UniProtKB-KW"/>
</dbReference>
<dbReference type="InterPro" id="IPR000780">
    <property type="entry name" value="CheR_MeTrfase"/>
</dbReference>
<feature type="binding site" evidence="6">
    <location>
        <position position="137"/>
    </location>
    <ligand>
        <name>S-adenosyl-L-methionine</name>
        <dbReference type="ChEBI" id="CHEBI:59789"/>
    </ligand>
</feature>
<dbReference type="PANTHER" id="PTHR24422:SF26">
    <property type="entry name" value="CHEMOTAXIS PROTEIN METHYLTRANSFERASE"/>
    <property type="match status" value="1"/>
</dbReference>
<dbReference type="SUPFAM" id="SSF53335">
    <property type="entry name" value="S-adenosyl-L-methionine-dependent methyltransferases"/>
    <property type="match status" value="1"/>
</dbReference>
<dbReference type="Pfam" id="PF01739">
    <property type="entry name" value="CheR"/>
    <property type="match status" value="1"/>
</dbReference>
<dbReference type="InterPro" id="IPR022641">
    <property type="entry name" value="CheR_N"/>
</dbReference>
<dbReference type="InterPro" id="IPR036804">
    <property type="entry name" value="CheR_N_sf"/>
</dbReference>
<protein>
    <recommendedName>
        <fullName evidence="5">Chemotaxis protein methyltransferase</fullName>
        <ecNumber evidence="5">2.1.1.80</ecNumber>
    </recommendedName>
</protein>
<evidence type="ECO:0000256" key="3">
    <source>
        <dbReference type="ARBA" id="ARBA00022679"/>
    </source>
</evidence>
<evidence type="ECO:0000313" key="8">
    <source>
        <dbReference type="EMBL" id="KJV07326.1"/>
    </source>
</evidence>
<organism evidence="8 9">
    <name type="scientific">Methylocucumis oryzae</name>
    <dbReference type="NCBI Taxonomy" id="1632867"/>
    <lineage>
        <taxon>Bacteria</taxon>
        <taxon>Pseudomonadati</taxon>
        <taxon>Pseudomonadota</taxon>
        <taxon>Gammaproteobacteria</taxon>
        <taxon>Methylococcales</taxon>
        <taxon>Methylococcaceae</taxon>
        <taxon>Methylocucumis</taxon>
    </lineage>
</organism>
<feature type="binding site" evidence="6">
    <location>
        <position position="76"/>
    </location>
    <ligand>
        <name>S-adenosyl-L-methionine</name>
        <dbReference type="ChEBI" id="CHEBI:59789"/>
    </ligand>
</feature>
<feature type="binding site" evidence="6">
    <location>
        <begin position="195"/>
        <end position="196"/>
    </location>
    <ligand>
        <name>S-adenosyl-L-methionine</name>
        <dbReference type="ChEBI" id="CHEBI:59789"/>
    </ligand>
</feature>
<comment type="caution">
    <text evidence="8">The sequence shown here is derived from an EMBL/GenBank/DDBJ whole genome shotgun (WGS) entry which is preliminary data.</text>
</comment>
<feature type="binding site" evidence="6">
    <location>
        <position position="80"/>
    </location>
    <ligand>
        <name>S-adenosyl-L-methionine</name>
        <dbReference type="ChEBI" id="CHEBI:59789"/>
    </ligand>
</feature>
<reference evidence="8 9" key="2">
    <citation type="journal article" date="2016" name="Microb. Ecol.">
        <title>Genome Characteristics of a Novel Type I Methanotroph (Sn10-6) Isolated from a Flooded Indian Rice Field.</title>
        <authorList>
            <person name="Rahalkar M.C."/>
            <person name="Pandit P.S."/>
            <person name="Dhakephalkar P.K."/>
            <person name="Pore S."/>
            <person name="Arora P."/>
            <person name="Kapse N."/>
        </authorList>
    </citation>
    <scope>NUCLEOTIDE SEQUENCE [LARGE SCALE GENOMIC DNA]</scope>
    <source>
        <strain evidence="8 9">Sn10-6</strain>
    </source>
</reference>
<evidence type="ECO:0000256" key="4">
    <source>
        <dbReference type="ARBA" id="ARBA00022691"/>
    </source>
</evidence>
<keyword evidence="2 5" id="KW-0489">Methyltransferase</keyword>
<gene>
    <name evidence="8" type="ORF">VZ94_05335</name>
</gene>
<feature type="binding site" evidence="6">
    <location>
        <position position="74"/>
    </location>
    <ligand>
        <name>S-adenosyl-L-methionine</name>
        <dbReference type="ChEBI" id="CHEBI:59789"/>
    </ligand>
</feature>
<dbReference type="GO" id="GO:0008983">
    <property type="term" value="F:protein-glutamate O-methyltransferase activity"/>
    <property type="evidence" value="ECO:0007669"/>
    <property type="project" value="UniProtKB-EC"/>
</dbReference>
<dbReference type="InterPro" id="IPR026024">
    <property type="entry name" value="Chemotaxis_MeTrfase_CheR"/>
</dbReference>
<evidence type="ECO:0000256" key="1">
    <source>
        <dbReference type="ARBA" id="ARBA00001541"/>
    </source>
</evidence>
<comment type="catalytic activity">
    <reaction evidence="1 5">
        <text>L-glutamyl-[protein] + S-adenosyl-L-methionine = [protein]-L-glutamate 5-O-methyl ester + S-adenosyl-L-homocysteine</text>
        <dbReference type="Rhea" id="RHEA:24452"/>
        <dbReference type="Rhea" id="RHEA-COMP:10208"/>
        <dbReference type="Rhea" id="RHEA-COMP:10311"/>
        <dbReference type="ChEBI" id="CHEBI:29973"/>
        <dbReference type="ChEBI" id="CHEBI:57856"/>
        <dbReference type="ChEBI" id="CHEBI:59789"/>
        <dbReference type="ChEBI" id="CHEBI:82795"/>
        <dbReference type="EC" id="2.1.1.80"/>
    </reaction>
</comment>
<keyword evidence="4 5" id="KW-0949">S-adenosyl-L-methionine</keyword>
<dbReference type="InterPro" id="IPR050903">
    <property type="entry name" value="Bact_Chemotaxis_MeTrfase"/>
</dbReference>
<dbReference type="SMART" id="SM00138">
    <property type="entry name" value="MeTrc"/>
    <property type="match status" value="1"/>
</dbReference>
<name>A0A0F3IKT2_9GAMM</name>
<evidence type="ECO:0000259" key="7">
    <source>
        <dbReference type="PROSITE" id="PS50123"/>
    </source>
</evidence>
<evidence type="ECO:0000256" key="5">
    <source>
        <dbReference type="PIRNR" id="PIRNR000410"/>
    </source>
</evidence>
<dbReference type="Pfam" id="PF03705">
    <property type="entry name" value="CheR_N"/>
    <property type="match status" value="1"/>
</dbReference>
<dbReference type="EMBL" id="LAJX01000046">
    <property type="protein sequence ID" value="KJV07326.1"/>
    <property type="molecule type" value="Genomic_DNA"/>
</dbReference>
<sequence length="268" mass="31242">MFHSLIKNFLWIKDYLYKNSGIALNDSKKALVSGRLEKRLRHYQLTSYYDYFQLISKPDAASERLMAIDLLTTNETYFFREPQHFDFLIQQILPKISSSQTFRVWSAASSSGEEAYTLAMVIAEYSKNYQWEIIGTDISTAMLEKARRGLYPIAAAEKIPRLLLKKYCLKGKEEYQDFLLIDPVIRNRVTFSYANLIQTLPEIGVFDIIFLRNVMIYFDLPTKQLLLKRIYHCLKPGGYLFISHSESLHGLSSEFQPVIPSVYRKNDL</sequence>
<proteinExistence type="predicted"/>
<dbReference type="PANTHER" id="PTHR24422">
    <property type="entry name" value="CHEMOTAXIS PROTEIN METHYLTRANSFERASE"/>
    <property type="match status" value="1"/>
</dbReference>
<dbReference type="PATRIC" id="fig|1632867.3.peg.4404"/>
<dbReference type="InterPro" id="IPR022642">
    <property type="entry name" value="CheR_C"/>
</dbReference>
<dbReference type="PRINTS" id="PR00996">
    <property type="entry name" value="CHERMTFRASE"/>
</dbReference>
<dbReference type="AlphaFoldDB" id="A0A0F3IKT2"/>
<feature type="binding site" evidence="6">
    <location>
        <begin position="212"/>
        <end position="213"/>
    </location>
    <ligand>
        <name>S-adenosyl-L-methionine</name>
        <dbReference type="ChEBI" id="CHEBI:59789"/>
    </ligand>
</feature>
<comment type="function">
    <text evidence="5">Methylation of the membrane-bound methyl-accepting chemotaxis proteins (MCP) to form gamma-glutamyl methyl ester residues in MCP.</text>
</comment>
<keyword evidence="3 5" id="KW-0808">Transferase</keyword>
<dbReference type="Proteomes" id="UP000033684">
    <property type="component" value="Unassembled WGS sequence"/>
</dbReference>
<dbReference type="EC" id="2.1.1.80" evidence="5"/>
<evidence type="ECO:0000256" key="6">
    <source>
        <dbReference type="PIRSR" id="PIRSR000410-1"/>
    </source>
</evidence>
<dbReference type="SUPFAM" id="SSF47757">
    <property type="entry name" value="Chemotaxis receptor methyltransferase CheR, N-terminal domain"/>
    <property type="match status" value="1"/>
</dbReference>
<dbReference type="PIRSF" id="PIRSF000410">
    <property type="entry name" value="CheR"/>
    <property type="match status" value="1"/>
</dbReference>
<dbReference type="Gene3D" id="1.10.155.10">
    <property type="entry name" value="Chemotaxis receptor methyltransferase CheR, N-terminal domain"/>
    <property type="match status" value="1"/>
</dbReference>
<keyword evidence="9" id="KW-1185">Reference proteome</keyword>
<dbReference type="PROSITE" id="PS50123">
    <property type="entry name" value="CHER"/>
    <property type="match status" value="1"/>
</dbReference>
<feature type="domain" description="CheR-type methyltransferase" evidence="7">
    <location>
        <begin position="7"/>
        <end position="268"/>
    </location>
</feature>
<dbReference type="InterPro" id="IPR029063">
    <property type="entry name" value="SAM-dependent_MTases_sf"/>
</dbReference>
<feature type="binding site" evidence="6">
    <location>
        <position position="114"/>
    </location>
    <ligand>
        <name>S-adenosyl-L-methionine</name>
        <dbReference type="ChEBI" id="CHEBI:59789"/>
    </ligand>
</feature>
<evidence type="ECO:0000256" key="2">
    <source>
        <dbReference type="ARBA" id="ARBA00022603"/>
    </source>
</evidence>
<dbReference type="Gene3D" id="3.40.50.150">
    <property type="entry name" value="Vaccinia Virus protein VP39"/>
    <property type="match status" value="1"/>
</dbReference>
<dbReference type="CDD" id="cd02440">
    <property type="entry name" value="AdoMet_MTases"/>
    <property type="match status" value="1"/>
</dbReference>